<evidence type="ECO:0000313" key="3">
    <source>
        <dbReference type="Proteomes" id="UP000593560"/>
    </source>
</evidence>
<protein>
    <submittedName>
        <fullName evidence="2">Uncharacterized protein</fullName>
    </submittedName>
</protein>
<evidence type="ECO:0000256" key="1">
    <source>
        <dbReference type="SAM" id="Phobius"/>
    </source>
</evidence>
<keyword evidence="3" id="KW-1185">Reference proteome</keyword>
<accession>A0A7J9GDG6</accession>
<keyword evidence="1" id="KW-1133">Transmembrane helix</keyword>
<feature type="transmembrane region" description="Helical" evidence="1">
    <location>
        <begin position="19"/>
        <end position="43"/>
    </location>
</feature>
<evidence type="ECO:0000313" key="2">
    <source>
        <dbReference type="EMBL" id="MBA0795609.1"/>
    </source>
</evidence>
<comment type="caution">
    <text evidence="2">The sequence shown here is derived from an EMBL/GenBank/DDBJ whole genome shotgun (WGS) entry which is preliminary data.</text>
</comment>
<gene>
    <name evidence="2" type="ORF">Gohar_006460</name>
</gene>
<dbReference type="Proteomes" id="UP000593560">
    <property type="component" value="Unassembled WGS sequence"/>
</dbReference>
<sequence length="66" mass="7695">MCDALAKCMMFSFPIMDKFLVCVELIKFILNLPYFLFSFQVFLVSCVHEGTQPDCHCFVCFPLFLL</sequence>
<dbReference type="EMBL" id="JABFAD010000004">
    <property type="protein sequence ID" value="MBA0795609.1"/>
    <property type="molecule type" value="Genomic_DNA"/>
</dbReference>
<reference evidence="2 3" key="1">
    <citation type="journal article" date="2019" name="Genome Biol. Evol.">
        <title>Insights into the evolution of the New World diploid cottons (Gossypium, subgenus Houzingenia) based on genome sequencing.</title>
        <authorList>
            <person name="Grover C.E."/>
            <person name="Arick M.A. 2nd"/>
            <person name="Thrash A."/>
            <person name="Conover J.L."/>
            <person name="Sanders W.S."/>
            <person name="Peterson D.G."/>
            <person name="Frelichowski J.E."/>
            <person name="Scheffler J.A."/>
            <person name="Scheffler B.E."/>
            <person name="Wendel J.F."/>
        </authorList>
    </citation>
    <scope>NUCLEOTIDE SEQUENCE [LARGE SCALE GENOMIC DNA]</scope>
    <source>
        <strain evidence="2">0</strain>
        <tissue evidence="2">Leaf</tissue>
    </source>
</reference>
<keyword evidence="1" id="KW-0812">Transmembrane</keyword>
<keyword evidence="1" id="KW-0472">Membrane</keyword>
<dbReference type="OrthoDB" id="10423235at2759"/>
<proteinExistence type="predicted"/>
<name>A0A7J9GDG6_9ROSI</name>
<organism evidence="2 3">
    <name type="scientific">Gossypium harknessii</name>
    <dbReference type="NCBI Taxonomy" id="34285"/>
    <lineage>
        <taxon>Eukaryota</taxon>
        <taxon>Viridiplantae</taxon>
        <taxon>Streptophyta</taxon>
        <taxon>Embryophyta</taxon>
        <taxon>Tracheophyta</taxon>
        <taxon>Spermatophyta</taxon>
        <taxon>Magnoliopsida</taxon>
        <taxon>eudicotyledons</taxon>
        <taxon>Gunneridae</taxon>
        <taxon>Pentapetalae</taxon>
        <taxon>rosids</taxon>
        <taxon>malvids</taxon>
        <taxon>Malvales</taxon>
        <taxon>Malvaceae</taxon>
        <taxon>Malvoideae</taxon>
        <taxon>Gossypium</taxon>
    </lineage>
</organism>
<dbReference type="AlphaFoldDB" id="A0A7J9GDG6"/>